<evidence type="ECO:0000256" key="7">
    <source>
        <dbReference type="ARBA" id="ARBA00023242"/>
    </source>
</evidence>
<evidence type="ECO:0000256" key="5">
    <source>
        <dbReference type="ARBA" id="ARBA00022835"/>
    </source>
</evidence>
<evidence type="ECO:0000256" key="6">
    <source>
        <dbReference type="ARBA" id="ARBA00022839"/>
    </source>
</evidence>
<evidence type="ECO:0000256" key="9">
    <source>
        <dbReference type="SAM" id="MobiDB-lite"/>
    </source>
</evidence>
<feature type="region of interest" description="Disordered" evidence="9">
    <location>
        <begin position="684"/>
        <end position="805"/>
    </location>
</feature>
<dbReference type="SMART" id="SM00474">
    <property type="entry name" value="35EXOc"/>
    <property type="match status" value="1"/>
</dbReference>
<keyword evidence="7" id="KW-0539">Nucleus</keyword>
<dbReference type="CDD" id="cd06147">
    <property type="entry name" value="Rrp6p_like_exo"/>
    <property type="match status" value="1"/>
</dbReference>
<dbReference type="GO" id="GO:0071037">
    <property type="term" value="P:nuclear polyadenylation-dependent snRNA catabolic process"/>
    <property type="evidence" value="ECO:0007669"/>
    <property type="project" value="TreeGrafter"/>
</dbReference>
<feature type="region of interest" description="Disordered" evidence="9">
    <location>
        <begin position="445"/>
        <end position="465"/>
    </location>
</feature>
<evidence type="ECO:0000256" key="8">
    <source>
        <dbReference type="ARBA" id="ARBA00043957"/>
    </source>
</evidence>
<dbReference type="GO" id="GO:0000176">
    <property type="term" value="C:nuclear exosome (RNase complex)"/>
    <property type="evidence" value="ECO:0007669"/>
    <property type="project" value="InterPro"/>
</dbReference>
<dbReference type="PANTHER" id="PTHR12124">
    <property type="entry name" value="POLYMYOSITIS/SCLERODERMA AUTOANTIGEN-RELATED"/>
    <property type="match status" value="1"/>
</dbReference>
<dbReference type="Gene3D" id="1.10.150.80">
    <property type="entry name" value="HRDC domain"/>
    <property type="match status" value="1"/>
</dbReference>
<dbReference type="GO" id="GO:0071044">
    <property type="term" value="P:histone mRNA catabolic process"/>
    <property type="evidence" value="ECO:0007669"/>
    <property type="project" value="TreeGrafter"/>
</dbReference>
<reference evidence="11" key="1">
    <citation type="submission" date="2021-01" db="EMBL/GenBank/DDBJ databases">
        <authorList>
            <person name="Kaushik A."/>
        </authorList>
    </citation>
    <scope>NUCLEOTIDE SEQUENCE</scope>
    <source>
        <strain evidence="11">AG3-T5</strain>
    </source>
</reference>
<dbReference type="InterPro" id="IPR049559">
    <property type="entry name" value="Rrp6p-like_exo"/>
</dbReference>
<comment type="caution">
    <text evidence="11">The sequence shown here is derived from an EMBL/GenBank/DDBJ whole genome shotgun (WGS) entry which is preliminary data.</text>
</comment>
<dbReference type="InterPro" id="IPR044876">
    <property type="entry name" value="HRDC_dom_sf"/>
</dbReference>
<evidence type="ECO:0000256" key="1">
    <source>
        <dbReference type="ARBA" id="ARBA00004123"/>
    </source>
</evidence>
<dbReference type="Proteomes" id="UP000663841">
    <property type="component" value="Unassembled WGS sequence"/>
</dbReference>
<dbReference type="GO" id="GO:0005730">
    <property type="term" value="C:nucleolus"/>
    <property type="evidence" value="ECO:0007669"/>
    <property type="project" value="TreeGrafter"/>
</dbReference>
<dbReference type="InterPro" id="IPR010997">
    <property type="entry name" value="HRDC-like_sf"/>
</dbReference>
<evidence type="ECO:0000259" key="10">
    <source>
        <dbReference type="PROSITE" id="PS50967"/>
    </source>
</evidence>
<name>A0A8H3B7D3_9AGAM</name>
<dbReference type="GO" id="GO:0000467">
    <property type="term" value="P:exonucleolytic trimming to generate mature 3'-end of 5.8S rRNA from tricistronic rRNA transcript (SSU-rRNA, 5.8S rRNA, LSU-rRNA)"/>
    <property type="evidence" value="ECO:0007669"/>
    <property type="project" value="InterPro"/>
</dbReference>
<dbReference type="GO" id="GO:0000166">
    <property type="term" value="F:nucleotide binding"/>
    <property type="evidence" value="ECO:0007669"/>
    <property type="project" value="InterPro"/>
</dbReference>
<proteinExistence type="inferred from homology"/>
<dbReference type="GO" id="GO:0003727">
    <property type="term" value="F:single-stranded RNA binding"/>
    <property type="evidence" value="ECO:0007669"/>
    <property type="project" value="TreeGrafter"/>
</dbReference>
<dbReference type="GO" id="GO:0071051">
    <property type="term" value="P:poly(A)-dependent snoRNA 3'-end processing"/>
    <property type="evidence" value="ECO:0007669"/>
    <property type="project" value="TreeGrafter"/>
</dbReference>
<dbReference type="InterPro" id="IPR002121">
    <property type="entry name" value="HRDC_dom"/>
</dbReference>
<gene>
    <name evidence="11" type="ORF">RDB_LOCUS122323</name>
</gene>
<feature type="region of interest" description="Disordered" evidence="9">
    <location>
        <begin position="546"/>
        <end position="578"/>
    </location>
</feature>
<dbReference type="EMBL" id="CAJMWW010000136">
    <property type="protein sequence ID" value="CAE6449838.1"/>
    <property type="molecule type" value="Genomic_DNA"/>
</dbReference>
<dbReference type="GO" id="GO:0071036">
    <property type="term" value="P:nuclear polyadenylation-dependent snoRNA catabolic process"/>
    <property type="evidence" value="ECO:0007669"/>
    <property type="project" value="TreeGrafter"/>
</dbReference>
<dbReference type="Pfam" id="PF01612">
    <property type="entry name" value="DNA_pol_A_exo1"/>
    <property type="match status" value="1"/>
</dbReference>
<dbReference type="GO" id="GO:0071035">
    <property type="term" value="P:nuclear polyadenylation-dependent rRNA catabolic process"/>
    <property type="evidence" value="ECO:0007669"/>
    <property type="project" value="TreeGrafter"/>
</dbReference>
<keyword evidence="4" id="KW-0378">Hydrolase</keyword>
<keyword evidence="2" id="KW-0698">rRNA processing</keyword>
<evidence type="ECO:0000313" key="11">
    <source>
        <dbReference type="EMBL" id="CAE6449838.1"/>
    </source>
</evidence>
<protein>
    <recommendedName>
        <fullName evidence="10">HRDC domain-containing protein</fullName>
    </recommendedName>
</protein>
<dbReference type="PROSITE" id="PS50967">
    <property type="entry name" value="HRDC"/>
    <property type="match status" value="1"/>
</dbReference>
<dbReference type="GO" id="GO:0071038">
    <property type="term" value="P:TRAMP-dependent tRNA surveillance pathway"/>
    <property type="evidence" value="ECO:0007669"/>
    <property type="project" value="TreeGrafter"/>
</dbReference>
<feature type="compositionally biased region" description="Low complexity" evidence="9">
    <location>
        <begin position="445"/>
        <end position="463"/>
    </location>
</feature>
<evidence type="ECO:0000256" key="4">
    <source>
        <dbReference type="ARBA" id="ARBA00022801"/>
    </source>
</evidence>
<keyword evidence="6" id="KW-0269">Exonuclease</keyword>
<feature type="compositionally biased region" description="Basic and acidic residues" evidence="9">
    <location>
        <begin position="546"/>
        <end position="562"/>
    </location>
</feature>
<feature type="region of interest" description="Disordered" evidence="9">
    <location>
        <begin position="379"/>
        <end position="405"/>
    </location>
</feature>
<keyword evidence="5" id="KW-0271">Exosome</keyword>
<keyword evidence="3" id="KW-0540">Nuclease</keyword>
<dbReference type="InterPro" id="IPR012337">
    <property type="entry name" value="RNaseH-like_sf"/>
</dbReference>
<dbReference type="AlphaFoldDB" id="A0A8H3B7D3"/>
<organism evidence="11 12">
    <name type="scientific">Rhizoctonia solani</name>
    <dbReference type="NCBI Taxonomy" id="456999"/>
    <lineage>
        <taxon>Eukaryota</taxon>
        <taxon>Fungi</taxon>
        <taxon>Dikarya</taxon>
        <taxon>Basidiomycota</taxon>
        <taxon>Agaricomycotina</taxon>
        <taxon>Agaricomycetes</taxon>
        <taxon>Cantharellales</taxon>
        <taxon>Ceratobasidiaceae</taxon>
        <taxon>Rhizoctonia</taxon>
    </lineage>
</organism>
<sequence length="805" mass="87919">MSSEGSSDSEAAPIPPPTDLAAYTARLQSAIIPPTRIAASLALGNDLAYQRTLDRNAAKQLDAVSKRVRGIVDKLVAYAGGADKGKARADDLLDGRDYRALVGDVLDQLLENADVCLDEFAGRNKAPAIDIKLPAKSTQPRRLAQALLHATNLPKPQLQFKTPPDNTPLTAPYVPPPHPNPAPYAKVPPAALLESSSPAPIASFEETPFTYVDTPEQLKSMVAALKGSTEIALDLEHNSLRTYKGLVCLIQLSSRTQDWVIDALALREEMGILRGVLEDPNVVKVLHGAESDVVWLQRDFGLFIVGLFDTFHASRVLGFPKHSLAALLARYTDFIPDKQYQLADWRIRPLPEEMLHYARADTHFLLHIYDQLRNALLEHSDINPPLPPTPTDGTPPPNTSPPTPSPYPWAIVRVLARSAGTANKPYMPETPDPAGLAKRWDLQLGGTRSRSSSPSGSPTPSRPVEQKAAVFEAAFWWRDKVARAEDESLVYVLANTALFQIAMHAPTTMAALYKAVPRLSAPARNHTEGLIEAVLQGVARSKKEMADWEQHVEDESKRDELNKRKKTEILQPSSQDLSTPAPIQAVDLWSQLHTAAATTRAARTSSLFGSTMTTRPAMPRTRATQSALFGPSALRQSLSSVTSNPFEELRQRIHGSISDAPKIPVLPASVSIEPEPESEIKIIDEPTPAPAPEPSQPVPASISTPVESEVITVARTTSKSRKRKPNLSGTSTPQEIKKPRTEIEEFDYTNVPSILDLDQGVEENTSAGGRKREKKKATNVYGSFPAPPKAHSEQKSGNRTHTFKK</sequence>
<dbReference type="Pfam" id="PF00570">
    <property type="entry name" value="HRDC"/>
    <property type="match status" value="1"/>
</dbReference>
<dbReference type="InterPro" id="IPR002562">
    <property type="entry name" value="3'-5'_exonuclease_dom"/>
</dbReference>
<evidence type="ECO:0000256" key="3">
    <source>
        <dbReference type="ARBA" id="ARBA00022722"/>
    </source>
</evidence>
<dbReference type="InterPro" id="IPR036397">
    <property type="entry name" value="RNaseH_sf"/>
</dbReference>
<dbReference type="Pfam" id="PF08066">
    <property type="entry name" value="PMC2NT"/>
    <property type="match status" value="1"/>
</dbReference>
<dbReference type="SUPFAM" id="SSF53098">
    <property type="entry name" value="Ribonuclease H-like"/>
    <property type="match status" value="1"/>
</dbReference>
<dbReference type="GO" id="GO:0000175">
    <property type="term" value="F:3'-5'-RNA exonuclease activity"/>
    <property type="evidence" value="ECO:0007669"/>
    <property type="project" value="InterPro"/>
</dbReference>
<accession>A0A8H3B7D3</accession>
<evidence type="ECO:0000256" key="2">
    <source>
        <dbReference type="ARBA" id="ARBA00022552"/>
    </source>
</evidence>
<feature type="compositionally biased region" description="Pro residues" evidence="9">
    <location>
        <begin position="687"/>
        <end position="697"/>
    </location>
</feature>
<dbReference type="PANTHER" id="PTHR12124:SF47">
    <property type="entry name" value="EXOSOME COMPONENT 10"/>
    <property type="match status" value="1"/>
</dbReference>
<dbReference type="InterPro" id="IPR045092">
    <property type="entry name" value="Rrp6-like"/>
</dbReference>
<dbReference type="Gene3D" id="3.30.420.10">
    <property type="entry name" value="Ribonuclease H-like superfamily/Ribonuclease H"/>
    <property type="match status" value="1"/>
</dbReference>
<feature type="domain" description="HRDC" evidence="10">
    <location>
        <begin position="464"/>
        <end position="544"/>
    </location>
</feature>
<dbReference type="SUPFAM" id="SSF47819">
    <property type="entry name" value="HRDC-like"/>
    <property type="match status" value="1"/>
</dbReference>
<evidence type="ECO:0000313" key="12">
    <source>
        <dbReference type="Proteomes" id="UP000663841"/>
    </source>
</evidence>
<dbReference type="GO" id="GO:0071040">
    <property type="term" value="P:nuclear polyadenylation-dependent antisense transcript catabolic process"/>
    <property type="evidence" value="ECO:0007669"/>
    <property type="project" value="TreeGrafter"/>
</dbReference>
<dbReference type="InterPro" id="IPR012588">
    <property type="entry name" value="Exosome-assoc_fac_Rrp6_N"/>
</dbReference>
<dbReference type="GO" id="GO:0071039">
    <property type="term" value="P:nuclear polyadenylation-dependent CUT catabolic process"/>
    <property type="evidence" value="ECO:0007669"/>
    <property type="project" value="TreeGrafter"/>
</dbReference>
<comment type="similarity">
    <text evidence="8">Belongs to the exosome component 10/RRP6 family.</text>
</comment>
<feature type="compositionally biased region" description="Pro residues" evidence="9">
    <location>
        <begin position="384"/>
        <end position="405"/>
    </location>
</feature>
<comment type="subcellular location">
    <subcellularLocation>
        <location evidence="1">Nucleus</location>
    </subcellularLocation>
</comment>